<evidence type="ECO:0000313" key="2">
    <source>
        <dbReference type="EMBL" id="KAF2006046.1"/>
    </source>
</evidence>
<proteinExistence type="predicted"/>
<feature type="region of interest" description="Disordered" evidence="1">
    <location>
        <begin position="1"/>
        <end position="73"/>
    </location>
</feature>
<organism evidence="2 3">
    <name type="scientific">Amniculicola lignicola CBS 123094</name>
    <dbReference type="NCBI Taxonomy" id="1392246"/>
    <lineage>
        <taxon>Eukaryota</taxon>
        <taxon>Fungi</taxon>
        <taxon>Dikarya</taxon>
        <taxon>Ascomycota</taxon>
        <taxon>Pezizomycotina</taxon>
        <taxon>Dothideomycetes</taxon>
        <taxon>Pleosporomycetidae</taxon>
        <taxon>Pleosporales</taxon>
        <taxon>Amniculicolaceae</taxon>
        <taxon>Amniculicola</taxon>
    </lineage>
</organism>
<keyword evidence="3" id="KW-1185">Reference proteome</keyword>
<protein>
    <submittedName>
        <fullName evidence="2">Uncharacterized protein</fullName>
    </submittedName>
</protein>
<evidence type="ECO:0000313" key="3">
    <source>
        <dbReference type="Proteomes" id="UP000799779"/>
    </source>
</evidence>
<evidence type="ECO:0000256" key="1">
    <source>
        <dbReference type="SAM" id="MobiDB-lite"/>
    </source>
</evidence>
<gene>
    <name evidence="2" type="ORF">P154DRAFT_530323</name>
</gene>
<dbReference type="AlphaFoldDB" id="A0A6A5X2P3"/>
<sequence length="116" mass="12871">MKRREQKKVAKEIRLQEQKEKAEKREEIRIACKAEKQLQKDTKSSKKGNQSRKKAPLPSPESPHKTDVVDAAASTVPQKYLGAGGQNRARTGGVHGLMKYGIGVPQAEKMECESDA</sequence>
<feature type="compositionally biased region" description="Basic and acidic residues" evidence="1">
    <location>
        <begin position="7"/>
        <end position="44"/>
    </location>
</feature>
<dbReference type="EMBL" id="ML977561">
    <property type="protein sequence ID" value="KAF2006046.1"/>
    <property type="molecule type" value="Genomic_DNA"/>
</dbReference>
<dbReference type="Proteomes" id="UP000799779">
    <property type="component" value="Unassembled WGS sequence"/>
</dbReference>
<reference evidence="2" key="1">
    <citation type="journal article" date="2020" name="Stud. Mycol.">
        <title>101 Dothideomycetes genomes: a test case for predicting lifestyles and emergence of pathogens.</title>
        <authorList>
            <person name="Haridas S."/>
            <person name="Albert R."/>
            <person name="Binder M."/>
            <person name="Bloem J."/>
            <person name="Labutti K."/>
            <person name="Salamov A."/>
            <person name="Andreopoulos B."/>
            <person name="Baker S."/>
            <person name="Barry K."/>
            <person name="Bills G."/>
            <person name="Bluhm B."/>
            <person name="Cannon C."/>
            <person name="Castanera R."/>
            <person name="Culley D."/>
            <person name="Daum C."/>
            <person name="Ezra D."/>
            <person name="Gonzalez J."/>
            <person name="Henrissat B."/>
            <person name="Kuo A."/>
            <person name="Liang C."/>
            <person name="Lipzen A."/>
            <person name="Lutzoni F."/>
            <person name="Magnuson J."/>
            <person name="Mondo S."/>
            <person name="Nolan M."/>
            <person name="Ohm R."/>
            <person name="Pangilinan J."/>
            <person name="Park H.-J."/>
            <person name="Ramirez L."/>
            <person name="Alfaro M."/>
            <person name="Sun H."/>
            <person name="Tritt A."/>
            <person name="Yoshinaga Y."/>
            <person name="Zwiers L.-H."/>
            <person name="Turgeon B."/>
            <person name="Goodwin S."/>
            <person name="Spatafora J."/>
            <person name="Crous P."/>
            <person name="Grigoriev I."/>
        </authorList>
    </citation>
    <scope>NUCLEOTIDE SEQUENCE</scope>
    <source>
        <strain evidence="2">CBS 123094</strain>
    </source>
</reference>
<accession>A0A6A5X2P3</accession>
<feature type="compositionally biased region" description="Basic residues" evidence="1">
    <location>
        <begin position="45"/>
        <end position="55"/>
    </location>
</feature>
<name>A0A6A5X2P3_9PLEO</name>